<keyword evidence="3" id="KW-1185">Reference proteome</keyword>
<reference evidence="2 3" key="1">
    <citation type="journal article" date="2019" name="Sci. Rep.">
        <title>Orb-weaving spider Araneus ventricosus genome elucidates the spidroin gene catalogue.</title>
        <authorList>
            <person name="Kono N."/>
            <person name="Nakamura H."/>
            <person name="Ohtoshi R."/>
            <person name="Moran D.A.P."/>
            <person name="Shinohara A."/>
            <person name="Yoshida Y."/>
            <person name="Fujiwara M."/>
            <person name="Mori M."/>
            <person name="Tomita M."/>
            <person name="Arakawa K."/>
        </authorList>
    </citation>
    <scope>NUCLEOTIDE SEQUENCE [LARGE SCALE GENOMIC DNA]</scope>
</reference>
<proteinExistence type="predicted"/>
<dbReference type="AlphaFoldDB" id="A0A4Y2G937"/>
<feature type="region of interest" description="Disordered" evidence="1">
    <location>
        <begin position="1"/>
        <end position="67"/>
    </location>
</feature>
<dbReference type="OrthoDB" id="6437361at2759"/>
<dbReference type="EMBL" id="BGPR01001289">
    <property type="protein sequence ID" value="GBM50210.1"/>
    <property type="molecule type" value="Genomic_DNA"/>
</dbReference>
<accession>A0A4Y2G937</accession>
<dbReference type="Proteomes" id="UP000499080">
    <property type="component" value="Unassembled WGS sequence"/>
</dbReference>
<sequence>MARRNSKSSMYNNNSVRQSKDSANRRTQKSENRGQNSPQPCSNIPSIHQSTQKGTGVSTKQMPQQKLPRTTFFSDRFHSKSEENLNKLPLVQCNISIPVHKNQWKTLTPLDPTLSTAIQNKIEQTEEQRYERYSKIREQSPNRYETMKENLCNFAGGILMTEIVNSFGDDAPSLLASLNTSSIGLIASRNKNPISSTPNCASKPIHFPLNQAEQKEILRTKPPPDLSRTPSPILDTSSLHLVQQSPLPLDNGLPIVTTPIFLPDTSDIDGAISEMSPIPLQDINDEEELEVLYSKLKDDSIIQQSQQDHSVVSKHPGKESSSLYAQVERIKETLSSSTPDVNQALIYLDQLQADLLTEELIEVKHLQDVQQSSLQVKTRELQDSNSSSSSNQASYGKPPNHTILLYPNSKSISNLTDLLNEELQPKDFHLTNIRPIRGKGLAISLKSSKDIDNFHLKITGNENLKSSIKIKNPAKRLPSLIVYNIPSSIKEETVQEAMMARLDLPIPLKIRFKFKGNSSETSNWVFETTATTIKTAQKIKKLNLGWSFLRISEFFHIKRCNFCQAFGHTTKEWPQESPHSIMWLLC</sequence>
<name>A0A4Y2G937_ARAVE</name>
<protein>
    <submittedName>
        <fullName evidence="2">Uncharacterized protein</fullName>
    </submittedName>
</protein>
<evidence type="ECO:0000313" key="3">
    <source>
        <dbReference type="Proteomes" id="UP000499080"/>
    </source>
</evidence>
<feature type="compositionally biased region" description="Basic and acidic residues" evidence="1">
    <location>
        <begin position="18"/>
        <end position="32"/>
    </location>
</feature>
<evidence type="ECO:0000256" key="1">
    <source>
        <dbReference type="SAM" id="MobiDB-lite"/>
    </source>
</evidence>
<evidence type="ECO:0000313" key="2">
    <source>
        <dbReference type="EMBL" id="GBM50210.1"/>
    </source>
</evidence>
<gene>
    <name evidence="2" type="ORF">AVEN_134782_1</name>
</gene>
<feature type="compositionally biased region" description="Polar residues" evidence="1">
    <location>
        <begin position="33"/>
        <end position="67"/>
    </location>
</feature>
<feature type="compositionally biased region" description="Polar residues" evidence="1">
    <location>
        <begin position="7"/>
        <end position="17"/>
    </location>
</feature>
<comment type="caution">
    <text evidence="2">The sequence shown here is derived from an EMBL/GenBank/DDBJ whole genome shotgun (WGS) entry which is preliminary data.</text>
</comment>
<organism evidence="2 3">
    <name type="scientific">Araneus ventricosus</name>
    <name type="common">Orbweaver spider</name>
    <name type="synonym">Epeira ventricosa</name>
    <dbReference type="NCBI Taxonomy" id="182803"/>
    <lineage>
        <taxon>Eukaryota</taxon>
        <taxon>Metazoa</taxon>
        <taxon>Ecdysozoa</taxon>
        <taxon>Arthropoda</taxon>
        <taxon>Chelicerata</taxon>
        <taxon>Arachnida</taxon>
        <taxon>Araneae</taxon>
        <taxon>Araneomorphae</taxon>
        <taxon>Entelegynae</taxon>
        <taxon>Araneoidea</taxon>
        <taxon>Araneidae</taxon>
        <taxon>Araneus</taxon>
    </lineage>
</organism>
<feature type="region of interest" description="Disordered" evidence="1">
    <location>
        <begin position="377"/>
        <end position="401"/>
    </location>
</feature>